<feature type="active site" description="Phosphocysteine intermediate; for EIIB activity" evidence="11">
    <location>
        <position position="26"/>
    </location>
</feature>
<feature type="transmembrane region" description="Helical" evidence="12">
    <location>
        <begin position="98"/>
        <end position="120"/>
    </location>
</feature>
<keyword evidence="5" id="KW-0808">Transferase</keyword>
<reference evidence="16 17" key="1">
    <citation type="submission" date="2020-12" db="EMBL/GenBank/DDBJ databases">
        <title>Vagococcus allomyrinae sp. nov. and Enterococcus lavae sp. nov., isolated from the larvae of Allomyrina dichotoma.</title>
        <authorList>
            <person name="Lee S.D."/>
        </authorList>
    </citation>
    <scope>NUCLEOTIDE SEQUENCE [LARGE SCALE GENOMIC DNA]</scope>
    <source>
        <strain evidence="16 17">BWM-S5</strain>
    </source>
</reference>
<dbReference type="InterPro" id="IPR001996">
    <property type="entry name" value="PTS_IIB_1"/>
</dbReference>
<feature type="transmembrane region" description="Helical" evidence="12">
    <location>
        <begin position="234"/>
        <end position="256"/>
    </location>
</feature>
<gene>
    <name evidence="16" type="ORF">I6N96_08395</name>
</gene>
<dbReference type="InterPro" id="IPR036878">
    <property type="entry name" value="Glu_permease_IIB"/>
</dbReference>
<evidence type="ECO:0000259" key="13">
    <source>
        <dbReference type="PROSITE" id="PS51093"/>
    </source>
</evidence>
<evidence type="ECO:0000256" key="10">
    <source>
        <dbReference type="ARBA" id="ARBA00023136"/>
    </source>
</evidence>
<dbReference type="CDD" id="cd00212">
    <property type="entry name" value="PTS_IIB_glc"/>
    <property type="match status" value="1"/>
</dbReference>
<keyword evidence="17" id="KW-1185">Reference proteome</keyword>
<evidence type="ECO:0000256" key="1">
    <source>
        <dbReference type="ARBA" id="ARBA00004651"/>
    </source>
</evidence>
<keyword evidence="3" id="KW-1003">Cell membrane</keyword>
<dbReference type="Pfam" id="PF02378">
    <property type="entry name" value="PTS_EIIC"/>
    <property type="match status" value="1"/>
</dbReference>
<dbReference type="InterPro" id="IPR011297">
    <property type="entry name" value="PTS_IIABC_b_glu"/>
</dbReference>
<keyword evidence="9 12" id="KW-1133">Transmembrane helix</keyword>
<keyword evidence="4 16" id="KW-0762">Sugar transport</keyword>
<dbReference type="NCBIfam" id="TIGR00830">
    <property type="entry name" value="PTBA"/>
    <property type="match status" value="1"/>
</dbReference>
<evidence type="ECO:0000256" key="5">
    <source>
        <dbReference type="ARBA" id="ARBA00022679"/>
    </source>
</evidence>
<organism evidence="16 17">
    <name type="scientific">Enterococcus larvae</name>
    <dbReference type="NCBI Taxonomy" id="2794352"/>
    <lineage>
        <taxon>Bacteria</taxon>
        <taxon>Bacillati</taxon>
        <taxon>Bacillota</taxon>
        <taxon>Bacilli</taxon>
        <taxon>Lactobacillales</taxon>
        <taxon>Enterococcaceae</taxon>
        <taxon>Enterococcus</taxon>
    </lineage>
</organism>
<keyword evidence="6" id="KW-0598">Phosphotransferase system</keyword>
<dbReference type="SUPFAM" id="SSF51261">
    <property type="entry name" value="Duplicated hybrid motif"/>
    <property type="match status" value="1"/>
</dbReference>
<dbReference type="PROSITE" id="PS51103">
    <property type="entry name" value="PTS_EIIC_TYPE_1"/>
    <property type="match status" value="1"/>
</dbReference>
<dbReference type="PROSITE" id="PS51093">
    <property type="entry name" value="PTS_EIIA_TYPE_1"/>
    <property type="match status" value="1"/>
</dbReference>
<dbReference type="RefSeq" id="WP_209557115.1">
    <property type="nucleotide sequence ID" value="NZ_JAEDXU010000003.1"/>
</dbReference>
<dbReference type="Pfam" id="PF00367">
    <property type="entry name" value="PTS_EIIB"/>
    <property type="match status" value="1"/>
</dbReference>
<evidence type="ECO:0000256" key="4">
    <source>
        <dbReference type="ARBA" id="ARBA00022597"/>
    </source>
</evidence>
<keyword evidence="10 12" id="KW-0472">Membrane</keyword>
<dbReference type="Gene3D" id="2.70.70.10">
    <property type="entry name" value="Glucose Permease (Domain IIA)"/>
    <property type="match status" value="1"/>
</dbReference>
<dbReference type="PROSITE" id="PS01035">
    <property type="entry name" value="PTS_EIIB_TYPE_1_CYS"/>
    <property type="match status" value="1"/>
</dbReference>
<dbReference type="Proteomes" id="UP000673375">
    <property type="component" value="Unassembled WGS sequence"/>
</dbReference>
<keyword evidence="8" id="KW-0418">Kinase</keyword>
<proteinExistence type="predicted"/>
<dbReference type="PROSITE" id="PS51098">
    <property type="entry name" value="PTS_EIIB_TYPE_1"/>
    <property type="match status" value="1"/>
</dbReference>
<evidence type="ECO:0000256" key="7">
    <source>
        <dbReference type="ARBA" id="ARBA00022692"/>
    </source>
</evidence>
<evidence type="ECO:0000313" key="17">
    <source>
        <dbReference type="Proteomes" id="UP000673375"/>
    </source>
</evidence>
<dbReference type="PANTHER" id="PTHR30175:SF1">
    <property type="entry name" value="PTS SYSTEM ARBUTIN-, CELLOBIOSE-, AND SALICIN-SPECIFIC EIIBC COMPONENT-RELATED"/>
    <property type="match status" value="1"/>
</dbReference>
<evidence type="ECO:0000256" key="9">
    <source>
        <dbReference type="ARBA" id="ARBA00022989"/>
    </source>
</evidence>
<dbReference type="PANTHER" id="PTHR30175">
    <property type="entry name" value="PHOSPHOTRANSFERASE SYSTEM TRANSPORT PROTEIN"/>
    <property type="match status" value="1"/>
</dbReference>
<feature type="domain" description="PTS EIIA type-1" evidence="13">
    <location>
        <begin position="481"/>
        <end position="585"/>
    </location>
</feature>
<dbReference type="Pfam" id="PF00358">
    <property type="entry name" value="PTS_EIIA_1"/>
    <property type="match status" value="1"/>
</dbReference>
<dbReference type="InterPro" id="IPR001127">
    <property type="entry name" value="PTS_EIIA_1_perm"/>
</dbReference>
<dbReference type="EMBL" id="JAEDXU010000003">
    <property type="protein sequence ID" value="MBP1046302.1"/>
    <property type="molecule type" value="Genomic_DNA"/>
</dbReference>
<dbReference type="InterPro" id="IPR050558">
    <property type="entry name" value="PTS_Sugar-Specific_Components"/>
</dbReference>
<accession>A0ABS4CJ56</accession>
<feature type="domain" description="PTS EIIC type-1" evidence="15">
    <location>
        <begin position="101"/>
        <end position="455"/>
    </location>
</feature>
<comment type="caution">
    <text evidence="16">The sequence shown here is derived from an EMBL/GenBank/DDBJ whole genome shotgun (WGS) entry which is preliminary data.</text>
</comment>
<evidence type="ECO:0000256" key="8">
    <source>
        <dbReference type="ARBA" id="ARBA00022777"/>
    </source>
</evidence>
<evidence type="ECO:0000256" key="3">
    <source>
        <dbReference type="ARBA" id="ARBA00022475"/>
    </source>
</evidence>
<dbReference type="InterPro" id="IPR013013">
    <property type="entry name" value="PTS_EIIC_1"/>
</dbReference>
<feature type="domain" description="PTS EIIB type-1" evidence="14">
    <location>
        <begin position="4"/>
        <end position="85"/>
    </location>
</feature>
<dbReference type="Gene3D" id="3.30.1360.60">
    <property type="entry name" value="Glucose permease domain IIB"/>
    <property type="match status" value="1"/>
</dbReference>
<sequence>MNYKETAAQIVLQVGGKENVSHLEHCSTRLRFTLKDKNKANVEKLEAVDGVMGVRQNVQCQVIIGNDVVEVYDEVKKILGELSDNGDQPKEKQKIGAVVLDFVISVFQPLVPAIAGGGILKSLLMLASIAGVMSDQSQTYQILNLIGGAPLYFLPILVAMTTANKLKVNQLVAVSAVGALILPDMTAMLAEGATFLSFGVENIAYASQVFPAILTVLFYAQMEKLFTRFSLKSIRIFFVPMMSLLITVPVSLLILGPLGYNVGTIFSSAIITLYNQFGWLATALLAAILPLMVVTGMHKAMIPYAVSSMSELGMELLYLPASLAHNIAESGACFAVSIKTKDKKLRSTAISAGISAMFGITEPALYGVTILNKRVLYGVMGASLIGGGFAGITAIKGFALVGPGLASITMFADKDNPMNLIWAFATLGLSFVVAFIAVLVLFKDKKVEEPKETVDLETAIGVELLSSPVVGRVIPLSEVKDEVFASGMVGAGVGIVPEVGELVAPESGEITMLFETNHAIGMKLENGAELLFHIGIDTVQMEGDGFVSFVKSGDQVKRGQKLIEFDLNKITAAGLDPTVICVVTNQERFTVSSFNLEQEVTNDSDLLAVASL</sequence>
<dbReference type="SUPFAM" id="SSF55604">
    <property type="entry name" value="Glucose permease domain IIB"/>
    <property type="match status" value="1"/>
</dbReference>
<dbReference type="InterPro" id="IPR018113">
    <property type="entry name" value="PTrfase_EIIB_Cys"/>
</dbReference>
<dbReference type="PROSITE" id="PS00371">
    <property type="entry name" value="PTS_EIIA_TYPE_1_HIS"/>
    <property type="match status" value="1"/>
</dbReference>
<feature type="transmembrane region" description="Helical" evidence="12">
    <location>
        <begin position="202"/>
        <end position="222"/>
    </location>
</feature>
<dbReference type="InterPro" id="IPR003352">
    <property type="entry name" value="PTS_EIIC"/>
</dbReference>
<feature type="transmembrane region" description="Helical" evidence="12">
    <location>
        <begin position="171"/>
        <end position="190"/>
    </location>
</feature>
<feature type="transmembrane region" description="Helical" evidence="12">
    <location>
        <begin position="420"/>
        <end position="442"/>
    </location>
</feature>
<evidence type="ECO:0000259" key="15">
    <source>
        <dbReference type="PROSITE" id="PS51103"/>
    </source>
</evidence>
<evidence type="ECO:0000256" key="2">
    <source>
        <dbReference type="ARBA" id="ARBA00022448"/>
    </source>
</evidence>
<protein>
    <submittedName>
        <fullName evidence="16">PTS glucose transporter subunit IIA</fullName>
    </submittedName>
</protein>
<feature type="transmembrane region" description="Helical" evidence="12">
    <location>
        <begin position="276"/>
        <end position="295"/>
    </location>
</feature>
<keyword evidence="2" id="KW-0813">Transport</keyword>
<comment type="subcellular location">
    <subcellularLocation>
        <location evidence="1">Cell membrane</location>
        <topology evidence="1">Multi-pass membrane protein</topology>
    </subcellularLocation>
</comment>
<keyword evidence="7 12" id="KW-0812">Transmembrane</keyword>
<name>A0ABS4CJ56_9ENTE</name>
<evidence type="ECO:0000313" key="16">
    <source>
        <dbReference type="EMBL" id="MBP1046302.1"/>
    </source>
</evidence>
<evidence type="ECO:0000256" key="6">
    <source>
        <dbReference type="ARBA" id="ARBA00022683"/>
    </source>
</evidence>
<feature type="transmembrane region" description="Helical" evidence="12">
    <location>
        <begin position="140"/>
        <end position="159"/>
    </location>
</feature>
<feature type="transmembrane region" description="Helical" evidence="12">
    <location>
        <begin position="350"/>
        <end position="368"/>
    </location>
</feature>
<dbReference type="NCBIfam" id="TIGR01995">
    <property type="entry name" value="PTS-II-ABC-beta"/>
    <property type="match status" value="1"/>
</dbReference>
<evidence type="ECO:0000256" key="12">
    <source>
        <dbReference type="SAM" id="Phobius"/>
    </source>
</evidence>
<evidence type="ECO:0000256" key="11">
    <source>
        <dbReference type="PROSITE-ProRule" id="PRU00421"/>
    </source>
</evidence>
<evidence type="ECO:0000259" key="14">
    <source>
        <dbReference type="PROSITE" id="PS51098"/>
    </source>
</evidence>
<feature type="transmembrane region" description="Helical" evidence="12">
    <location>
        <begin position="375"/>
        <end position="400"/>
    </location>
</feature>
<dbReference type="InterPro" id="IPR011055">
    <property type="entry name" value="Dup_hybrid_motif"/>
</dbReference>